<dbReference type="Proteomes" id="UP000298416">
    <property type="component" value="Unassembled WGS sequence"/>
</dbReference>
<dbReference type="InterPro" id="IPR011707">
    <property type="entry name" value="Cu-oxidase-like_N"/>
</dbReference>
<dbReference type="InterPro" id="IPR001117">
    <property type="entry name" value="Cu-oxidase_2nd"/>
</dbReference>
<keyword evidence="3" id="KW-0732">Signal</keyword>
<organism evidence="7">
    <name type="scientific">Salvia splendens</name>
    <name type="common">Scarlet sage</name>
    <dbReference type="NCBI Taxonomy" id="180675"/>
    <lineage>
        <taxon>Eukaryota</taxon>
        <taxon>Viridiplantae</taxon>
        <taxon>Streptophyta</taxon>
        <taxon>Embryophyta</taxon>
        <taxon>Tracheophyta</taxon>
        <taxon>Spermatophyta</taxon>
        <taxon>Magnoliopsida</taxon>
        <taxon>eudicotyledons</taxon>
        <taxon>Gunneridae</taxon>
        <taxon>Pentapetalae</taxon>
        <taxon>asterids</taxon>
        <taxon>lamiids</taxon>
        <taxon>Lamiales</taxon>
        <taxon>Lamiaceae</taxon>
        <taxon>Nepetoideae</taxon>
        <taxon>Mentheae</taxon>
        <taxon>Salviinae</taxon>
        <taxon>Salvia</taxon>
        <taxon>Salvia subgen. Calosphace</taxon>
        <taxon>core Calosphace</taxon>
    </lineage>
</organism>
<evidence type="ECO:0000256" key="3">
    <source>
        <dbReference type="SAM" id="SignalP"/>
    </source>
</evidence>
<evidence type="ECO:0000259" key="6">
    <source>
        <dbReference type="Pfam" id="PF07732"/>
    </source>
</evidence>
<reference evidence="7" key="1">
    <citation type="submission" date="2018-01" db="EMBL/GenBank/DDBJ databases">
        <authorList>
            <person name="Mao J.F."/>
        </authorList>
    </citation>
    <scope>NUCLEOTIDE SEQUENCE</scope>
    <source>
        <strain evidence="7">Huo1</strain>
        <tissue evidence="7">Leaf</tissue>
    </source>
</reference>
<dbReference type="AlphaFoldDB" id="A0A8X8XPZ9"/>
<dbReference type="Pfam" id="PF00394">
    <property type="entry name" value="Cu-oxidase"/>
    <property type="match status" value="1"/>
</dbReference>
<accession>A0A8X8XPZ9</accession>
<sequence length="531" mass="59110">MRSRMILLLIVSLIGFWSGLVSGEDAYMYYTWTVTYGTAAPLGVPQQVILINAQFPGPNLDCVTNDNIILTLINKLDQDFLLTWNGIKQRKNSWQDGVLGTNCPIPPNSSYTYKFQTKDQIGTYTYFPSTLMHRAAGGFGALNVYARSVIPVPYPTPDGDFTLLIGDWWYSSTHKALQLTLDSGMPLPYPEGILINGQNASTLSGHPGKTYMFRVSNVGLSTSFNWRIQGHQMKVVEVEGSHVIQNTYDSIDVHVGQSVTALVTLDQPPMDYRIVASTIFTDSPLLTATAILHYSNSQGIVADMPPGGGGGGDVEWSVEQARSFRWNLTANAARPNPQGSFHYGEINTTRTLLVANSAPVIEGKQRYAVNGVSYVNPDTPLKLADYLNISGVFRLDGAWEGELATAVVGTALHDFVEIVFQNHEDAIQTWHLDGYDFWVVGFGKGNWTESSREGYNLVDAFTRHTVQVYPKYWSAVLVWMDNQGMWNLRCSMWGRQYLGQQLYIRVYDPVHSLSNEYHMPTNALLCGRALP</sequence>
<evidence type="ECO:0000256" key="2">
    <source>
        <dbReference type="ARBA" id="ARBA00023180"/>
    </source>
</evidence>
<dbReference type="GO" id="GO:0005507">
    <property type="term" value="F:copper ion binding"/>
    <property type="evidence" value="ECO:0007669"/>
    <property type="project" value="InterPro"/>
</dbReference>
<dbReference type="GO" id="GO:0016491">
    <property type="term" value="F:oxidoreductase activity"/>
    <property type="evidence" value="ECO:0007669"/>
    <property type="project" value="InterPro"/>
</dbReference>
<dbReference type="Pfam" id="PF07732">
    <property type="entry name" value="Cu-oxidase_3"/>
    <property type="match status" value="1"/>
</dbReference>
<comment type="similarity">
    <text evidence="1">Belongs to the multicopper oxidase family.</text>
</comment>
<dbReference type="SUPFAM" id="SSF49503">
    <property type="entry name" value="Cupredoxins"/>
    <property type="match status" value="3"/>
</dbReference>
<keyword evidence="2" id="KW-0325">Glycoprotein</keyword>
<dbReference type="Pfam" id="PF07731">
    <property type="entry name" value="Cu-oxidase_2"/>
    <property type="match status" value="1"/>
</dbReference>
<evidence type="ECO:0008006" key="9">
    <source>
        <dbReference type="Google" id="ProtNLM"/>
    </source>
</evidence>
<evidence type="ECO:0000313" key="7">
    <source>
        <dbReference type="EMBL" id="KAG6418161.1"/>
    </source>
</evidence>
<dbReference type="CDD" id="cd13846">
    <property type="entry name" value="CuRO_1_AAO_like_1"/>
    <property type="match status" value="1"/>
</dbReference>
<dbReference type="PANTHER" id="PTHR11709">
    <property type="entry name" value="MULTI-COPPER OXIDASE"/>
    <property type="match status" value="1"/>
</dbReference>
<gene>
    <name evidence="7" type="ORF">SASPL_120360</name>
</gene>
<feature type="domain" description="Plastocyanin-like" evidence="6">
    <location>
        <begin position="34"/>
        <end position="147"/>
    </location>
</feature>
<evidence type="ECO:0000313" key="8">
    <source>
        <dbReference type="Proteomes" id="UP000298416"/>
    </source>
</evidence>
<dbReference type="InterPro" id="IPR011706">
    <property type="entry name" value="Cu-oxidase_C"/>
</dbReference>
<feature type="signal peptide" evidence="3">
    <location>
        <begin position="1"/>
        <end position="23"/>
    </location>
</feature>
<name>A0A8X8XPZ9_SALSN</name>
<dbReference type="Gene3D" id="2.60.40.420">
    <property type="entry name" value="Cupredoxins - blue copper proteins"/>
    <property type="match status" value="3"/>
</dbReference>
<evidence type="ECO:0000259" key="4">
    <source>
        <dbReference type="Pfam" id="PF00394"/>
    </source>
</evidence>
<comment type="caution">
    <text evidence="7">The sequence shown here is derived from an EMBL/GenBank/DDBJ whole genome shotgun (WGS) entry which is preliminary data.</text>
</comment>
<proteinExistence type="inferred from homology"/>
<feature type="chain" id="PRO_5036484057" description="L-ascorbate oxidase" evidence="3">
    <location>
        <begin position="24"/>
        <end position="531"/>
    </location>
</feature>
<dbReference type="PANTHER" id="PTHR11709:SF115">
    <property type="entry name" value="OS07G0119400 PROTEIN"/>
    <property type="match status" value="1"/>
</dbReference>
<protein>
    <recommendedName>
        <fullName evidence="9">L-ascorbate oxidase</fullName>
    </recommendedName>
</protein>
<evidence type="ECO:0000256" key="1">
    <source>
        <dbReference type="ARBA" id="ARBA00010609"/>
    </source>
</evidence>
<feature type="domain" description="Plastocyanin-like" evidence="4">
    <location>
        <begin position="160"/>
        <end position="297"/>
    </location>
</feature>
<evidence type="ECO:0000259" key="5">
    <source>
        <dbReference type="Pfam" id="PF07731"/>
    </source>
</evidence>
<dbReference type="InterPro" id="IPR008972">
    <property type="entry name" value="Cupredoxin"/>
</dbReference>
<dbReference type="EMBL" id="PNBA02000007">
    <property type="protein sequence ID" value="KAG6418161.1"/>
    <property type="molecule type" value="Genomic_DNA"/>
</dbReference>
<feature type="domain" description="Plastocyanin-like" evidence="5">
    <location>
        <begin position="378"/>
        <end position="509"/>
    </location>
</feature>
<dbReference type="OrthoDB" id="2121828at2759"/>
<keyword evidence="8" id="KW-1185">Reference proteome</keyword>
<reference evidence="7" key="2">
    <citation type="submission" date="2020-08" db="EMBL/GenBank/DDBJ databases">
        <title>Plant Genome Project.</title>
        <authorList>
            <person name="Zhang R.-G."/>
        </authorList>
    </citation>
    <scope>NUCLEOTIDE SEQUENCE</scope>
    <source>
        <strain evidence="7">Huo1</strain>
        <tissue evidence="7">Leaf</tissue>
    </source>
</reference>
<dbReference type="InterPro" id="IPR034273">
    <property type="entry name" value="CuRO_1_AAO-like"/>
</dbReference>
<dbReference type="InterPro" id="IPR045087">
    <property type="entry name" value="Cu-oxidase_fam"/>
</dbReference>